<gene>
    <name evidence="2" type="ORF">MPH_04291</name>
</gene>
<keyword evidence="1" id="KW-1133">Transmembrane helix</keyword>
<keyword evidence="1" id="KW-0812">Transmembrane</keyword>
<sequence>MAGAVALAVALAAGVVTRVVVVEVEGGGGRRGAVEVAVVVGAGAGSWVVEVVASAVGLFVLTWAGVRVVAMVWVMLMVVGLGRVADRVAVVIGRAVVSVRRLAVVEVIGEGAEALMIVSGWGVEREEDSAEPEWQGSVSEVEDDNEGENEDVFWVVVRVQVTVEVFEGAIVIVIVMKTVSGSSVVGTVWGCTGAEERGLVADTTVRVQVLVLVDVMLERVLVVSARITVIPGSMTAPRRIDGDTFIGSADDGQRFDLQRMRRWARGFMVQAT</sequence>
<feature type="transmembrane region" description="Helical" evidence="1">
    <location>
        <begin position="34"/>
        <end position="61"/>
    </location>
</feature>
<feature type="transmembrane region" description="Helical" evidence="1">
    <location>
        <begin position="68"/>
        <end position="85"/>
    </location>
</feature>
<dbReference type="EMBL" id="AHHD01000207">
    <property type="protein sequence ID" value="EKG18489.1"/>
    <property type="molecule type" value="Genomic_DNA"/>
</dbReference>
<evidence type="ECO:0000313" key="3">
    <source>
        <dbReference type="Proteomes" id="UP000007129"/>
    </source>
</evidence>
<dbReference type="VEuPathDB" id="FungiDB:MPH_04291"/>
<dbReference type="HOGENOM" id="CLU_1023337_0_0_1"/>
<accession>K2S7Y2</accession>
<evidence type="ECO:0000313" key="2">
    <source>
        <dbReference type="EMBL" id="EKG18489.1"/>
    </source>
</evidence>
<protein>
    <submittedName>
        <fullName evidence="2">Uncharacterized protein</fullName>
    </submittedName>
</protein>
<proteinExistence type="predicted"/>
<evidence type="ECO:0000256" key="1">
    <source>
        <dbReference type="SAM" id="Phobius"/>
    </source>
</evidence>
<comment type="caution">
    <text evidence="2">The sequence shown here is derived from an EMBL/GenBank/DDBJ whole genome shotgun (WGS) entry which is preliminary data.</text>
</comment>
<name>K2S7Y2_MACPH</name>
<dbReference type="AlphaFoldDB" id="K2S7Y2"/>
<dbReference type="Proteomes" id="UP000007129">
    <property type="component" value="Unassembled WGS sequence"/>
</dbReference>
<organism evidence="2 3">
    <name type="scientific">Macrophomina phaseolina (strain MS6)</name>
    <name type="common">Charcoal rot fungus</name>
    <dbReference type="NCBI Taxonomy" id="1126212"/>
    <lineage>
        <taxon>Eukaryota</taxon>
        <taxon>Fungi</taxon>
        <taxon>Dikarya</taxon>
        <taxon>Ascomycota</taxon>
        <taxon>Pezizomycotina</taxon>
        <taxon>Dothideomycetes</taxon>
        <taxon>Dothideomycetes incertae sedis</taxon>
        <taxon>Botryosphaeriales</taxon>
        <taxon>Botryosphaeriaceae</taxon>
        <taxon>Macrophomina</taxon>
    </lineage>
</organism>
<reference evidence="2 3" key="1">
    <citation type="journal article" date="2012" name="BMC Genomics">
        <title>Tools to kill: Genome of one of the most destructive plant pathogenic fungi Macrophomina phaseolina.</title>
        <authorList>
            <person name="Islam M.S."/>
            <person name="Haque M.S."/>
            <person name="Islam M.M."/>
            <person name="Emdad E.M."/>
            <person name="Halim A."/>
            <person name="Hossen Q.M.M."/>
            <person name="Hossain M.Z."/>
            <person name="Ahmed B."/>
            <person name="Rahim S."/>
            <person name="Rahman M.S."/>
            <person name="Alam M.M."/>
            <person name="Hou S."/>
            <person name="Wan X."/>
            <person name="Saito J.A."/>
            <person name="Alam M."/>
        </authorList>
    </citation>
    <scope>NUCLEOTIDE SEQUENCE [LARGE SCALE GENOMIC DNA]</scope>
    <source>
        <strain evidence="2 3">MS6</strain>
    </source>
</reference>
<dbReference type="InParanoid" id="K2S7Y2"/>
<keyword evidence="1" id="KW-0472">Membrane</keyword>